<evidence type="ECO:0000313" key="3">
    <source>
        <dbReference type="EMBL" id="KZX21010.1"/>
    </source>
</evidence>
<evidence type="ECO:0000256" key="2">
    <source>
        <dbReference type="ARBA" id="ARBA00023315"/>
    </source>
</evidence>
<dbReference type="RefSeq" id="WP_068211121.1">
    <property type="nucleotide sequence ID" value="NZ_CP047186.1"/>
</dbReference>
<protein>
    <submittedName>
        <fullName evidence="3">Acetyltransferase</fullName>
        <ecNumber evidence="3">2.3.1.-</ecNumber>
    </submittedName>
</protein>
<gene>
    <name evidence="3" type="primary">ttr</name>
    <name evidence="3" type="ORF">ACH61_01845</name>
</gene>
<dbReference type="Pfam" id="PF00583">
    <property type="entry name" value="Acetyltransf_1"/>
    <property type="match status" value="1"/>
</dbReference>
<dbReference type="InterPro" id="IPR016181">
    <property type="entry name" value="Acyl_CoA_acyltransferase"/>
</dbReference>
<dbReference type="AlphaFoldDB" id="A0A162FXI5"/>
<sequence>MTGELLREALPGDLDAIMAIEESEFAGDAWSRGMMAEEIRSRHTRYLVAEQEGAVVGYAGLLCPVGAHEGDVQTIAVVSSSRGAGLGRCLLQALLRAARERGAREVFLEVRADNPVAQALYRSEGFDEIGVRPAYYQPDGVDALVMRLPLPPTQEAS</sequence>
<organism evidence="3 4">
    <name type="scientific">Rathayibacter tanaceti</name>
    <dbReference type="NCBI Taxonomy" id="1671680"/>
    <lineage>
        <taxon>Bacteria</taxon>
        <taxon>Bacillati</taxon>
        <taxon>Actinomycetota</taxon>
        <taxon>Actinomycetes</taxon>
        <taxon>Micrococcales</taxon>
        <taxon>Microbacteriaceae</taxon>
        <taxon>Rathayibacter</taxon>
    </lineage>
</organism>
<dbReference type="EMBL" id="LIIN01000058">
    <property type="protein sequence ID" value="KZX21010.1"/>
    <property type="molecule type" value="Genomic_DNA"/>
</dbReference>
<keyword evidence="1 3" id="KW-0808">Transferase</keyword>
<dbReference type="GO" id="GO:0008080">
    <property type="term" value="F:N-acetyltransferase activity"/>
    <property type="evidence" value="ECO:0007669"/>
    <property type="project" value="InterPro"/>
</dbReference>
<dbReference type="EC" id="2.3.1.-" evidence="3"/>
<name>A0A162FXI5_9MICO</name>
<dbReference type="CDD" id="cd04301">
    <property type="entry name" value="NAT_SF"/>
    <property type="match status" value="1"/>
</dbReference>
<evidence type="ECO:0000313" key="4">
    <source>
        <dbReference type="Proteomes" id="UP000076717"/>
    </source>
</evidence>
<dbReference type="PATRIC" id="fig|1671680.3.peg.1960"/>
<accession>A0A162FXI5</accession>
<reference evidence="3 4" key="1">
    <citation type="submission" date="2015-08" db="EMBL/GenBank/DDBJ databases">
        <title>Draft Genome Sequence of Rathayibacter sp. Strain VKM Ac-2596 Isolated from Leaf Gall Induced by Plant-Parasitic Nematodes.</title>
        <authorList>
            <person name="Vasilenko O.V."/>
            <person name="Starodumova I.P."/>
            <person name="Tarlachkov S.V."/>
            <person name="Dorofeeva L.V."/>
            <person name="Evtushenko L.I."/>
        </authorList>
    </citation>
    <scope>NUCLEOTIDE SEQUENCE [LARGE SCALE GENOMIC DNA]</scope>
    <source>
        <strain evidence="3 4">VKM Ac-2596</strain>
    </source>
</reference>
<comment type="caution">
    <text evidence="3">The sequence shown here is derived from an EMBL/GenBank/DDBJ whole genome shotgun (WGS) entry which is preliminary data.</text>
</comment>
<dbReference type="Proteomes" id="UP000076717">
    <property type="component" value="Unassembled WGS sequence"/>
</dbReference>
<keyword evidence="4" id="KW-1185">Reference proteome</keyword>
<dbReference type="InterPro" id="IPR000182">
    <property type="entry name" value="GNAT_dom"/>
</dbReference>
<dbReference type="PANTHER" id="PTHR43877">
    <property type="entry name" value="AMINOALKYLPHOSPHONATE N-ACETYLTRANSFERASE-RELATED-RELATED"/>
    <property type="match status" value="1"/>
</dbReference>
<evidence type="ECO:0000256" key="1">
    <source>
        <dbReference type="ARBA" id="ARBA00022679"/>
    </source>
</evidence>
<dbReference type="InterPro" id="IPR050832">
    <property type="entry name" value="Bact_Acetyltransf"/>
</dbReference>
<proteinExistence type="predicted"/>
<dbReference type="SUPFAM" id="SSF55729">
    <property type="entry name" value="Acyl-CoA N-acyltransferases (Nat)"/>
    <property type="match status" value="1"/>
</dbReference>
<dbReference type="PROSITE" id="PS51186">
    <property type="entry name" value="GNAT"/>
    <property type="match status" value="1"/>
</dbReference>
<keyword evidence="2 3" id="KW-0012">Acyltransferase</keyword>
<dbReference type="Gene3D" id="3.40.630.30">
    <property type="match status" value="1"/>
</dbReference>
<dbReference type="InterPro" id="IPR006464">
    <property type="entry name" value="AcTrfase_RimI/Ard1"/>
</dbReference>
<dbReference type="NCBIfam" id="TIGR01575">
    <property type="entry name" value="rimI"/>
    <property type="match status" value="1"/>
</dbReference>